<feature type="transmembrane region" description="Helical" evidence="1">
    <location>
        <begin position="12"/>
        <end position="33"/>
    </location>
</feature>
<gene>
    <name evidence="2" type="ORF">SAMN02982990_02215</name>
</gene>
<evidence type="ECO:0000256" key="1">
    <source>
        <dbReference type="SAM" id="Phobius"/>
    </source>
</evidence>
<dbReference type="Proteomes" id="UP000183223">
    <property type="component" value="Unassembled WGS sequence"/>
</dbReference>
<keyword evidence="3" id="KW-1185">Reference proteome</keyword>
<proteinExistence type="predicted"/>
<evidence type="ECO:0000313" key="2">
    <source>
        <dbReference type="EMBL" id="SCZ64431.1"/>
    </source>
</evidence>
<dbReference type="Pfam" id="PF06836">
    <property type="entry name" value="DUF1240"/>
    <property type="match status" value="1"/>
</dbReference>
<dbReference type="GeneID" id="45658104"/>
<evidence type="ECO:0000313" key="3">
    <source>
        <dbReference type="Proteomes" id="UP000183223"/>
    </source>
</evidence>
<keyword evidence="1" id="KW-0812">Transmembrane</keyword>
<name>A0A1G5QT65_PHOLU</name>
<dbReference type="InterPro" id="IPR010665">
    <property type="entry name" value="DUF1240"/>
</dbReference>
<accession>A0A1G5QT65</accession>
<dbReference type="RefSeq" id="WP_049585151.1">
    <property type="nucleotide sequence ID" value="NZ_CAWQXX010000056.1"/>
</dbReference>
<dbReference type="OrthoDB" id="6422574at2"/>
<reference evidence="3" key="1">
    <citation type="submission" date="2016-10" db="EMBL/GenBank/DDBJ databases">
        <authorList>
            <person name="Varghese N."/>
            <person name="Submissions S."/>
        </authorList>
    </citation>
    <scope>NUCLEOTIDE SEQUENCE [LARGE SCALE GENOMIC DNA]</scope>
    <source>
        <strain evidence="3">ATCC 29999</strain>
    </source>
</reference>
<organism evidence="2 3">
    <name type="scientific">Photorhabdus luminescens</name>
    <name type="common">Xenorhabdus luminescens</name>
    <dbReference type="NCBI Taxonomy" id="29488"/>
    <lineage>
        <taxon>Bacteria</taxon>
        <taxon>Pseudomonadati</taxon>
        <taxon>Pseudomonadota</taxon>
        <taxon>Gammaproteobacteria</taxon>
        <taxon>Enterobacterales</taxon>
        <taxon>Morganellaceae</taxon>
        <taxon>Photorhabdus</taxon>
    </lineage>
</organism>
<evidence type="ECO:0008006" key="4">
    <source>
        <dbReference type="Google" id="ProtNLM"/>
    </source>
</evidence>
<keyword evidence="1" id="KW-0472">Membrane</keyword>
<protein>
    <recommendedName>
        <fullName evidence="4">DUF1240 domain-containing protein</fullName>
    </recommendedName>
</protein>
<feature type="transmembrane region" description="Helical" evidence="1">
    <location>
        <begin position="81"/>
        <end position="100"/>
    </location>
</feature>
<dbReference type="AlphaFoldDB" id="A0A1G5QT65"/>
<keyword evidence="1" id="KW-1133">Transmembrane helix</keyword>
<dbReference type="EMBL" id="FMWJ01000008">
    <property type="protein sequence ID" value="SCZ64431.1"/>
    <property type="molecule type" value="Genomic_DNA"/>
</dbReference>
<sequence>MNNKYVKITYGIILLLIVTSIMYLVSDCVFSLILMKEKIIFSGTIVMYFISFPLIFYAISGSVFFFVFNRLPKSNKLIVRYLTMLMIASFIVSFPISFYVGYKLKSDGYLVCEKISWMSPTTYVKDIKLCE</sequence>
<feature type="transmembrane region" description="Helical" evidence="1">
    <location>
        <begin position="45"/>
        <end position="69"/>
    </location>
</feature>